<dbReference type="Proteomes" id="UP000435138">
    <property type="component" value="Unassembled WGS sequence"/>
</dbReference>
<dbReference type="EMBL" id="WIXI01000021">
    <property type="protein sequence ID" value="MQY44486.1"/>
    <property type="molecule type" value="Genomic_DNA"/>
</dbReference>
<reference evidence="1 2" key="1">
    <citation type="submission" date="2019-11" db="EMBL/GenBank/DDBJ databases">
        <title>Genome analysis of Rhizobacterium cereale a novel genus and species isolated from maize roots in North Spain.</title>
        <authorList>
            <person name="Menendez E."/>
            <person name="Flores-Felix J.D."/>
            <person name="Ramirez-Bahena M.-H."/>
            <person name="Igual J.M."/>
            <person name="Garcia-Fraile P."/>
            <person name="Peix A."/>
            <person name="Velazquez E."/>
        </authorList>
    </citation>
    <scope>NUCLEOTIDE SEQUENCE [LARGE SCALE GENOMIC DNA]</scope>
    <source>
        <strain evidence="1 2">RZME27</strain>
    </source>
</reference>
<evidence type="ECO:0000313" key="1">
    <source>
        <dbReference type="EMBL" id="MQY44486.1"/>
    </source>
</evidence>
<organism evidence="1 2">
    <name type="scientific">Endobacterium cereale</name>
    <dbReference type="NCBI Taxonomy" id="2663029"/>
    <lineage>
        <taxon>Bacteria</taxon>
        <taxon>Pseudomonadati</taxon>
        <taxon>Pseudomonadota</taxon>
        <taxon>Alphaproteobacteria</taxon>
        <taxon>Hyphomicrobiales</taxon>
        <taxon>Rhizobiaceae</taxon>
        <taxon>Endobacterium</taxon>
    </lineage>
</organism>
<dbReference type="AlphaFoldDB" id="A0A6A8A5E7"/>
<gene>
    <name evidence="1" type="ORF">GAO09_00155</name>
</gene>
<proteinExistence type="predicted"/>
<dbReference type="RefSeq" id="WP_153352060.1">
    <property type="nucleotide sequence ID" value="NZ_JAYKOO010000021.1"/>
</dbReference>
<comment type="caution">
    <text evidence="1">The sequence shown here is derived from an EMBL/GenBank/DDBJ whole genome shotgun (WGS) entry which is preliminary data.</text>
</comment>
<protein>
    <submittedName>
        <fullName evidence="1">Uncharacterized protein</fullName>
    </submittedName>
</protein>
<sequence>MDDDERRELADGAQRAVFNTAIRALVDHASAADPELGTRITSDIETYITKLAQQSETDRYFAERLRESVAVLLRPPED</sequence>
<name>A0A6A8A5E7_9HYPH</name>
<evidence type="ECO:0000313" key="2">
    <source>
        <dbReference type="Proteomes" id="UP000435138"/>
    </source>
</evidence>
<accession>A0A6A8A5E7</accession>
<keyword evidence="2" id="KW-1185">Reference proteome</keyword>